<comment type="caution">
    <text evidence="3">The sequence shown here is derived from an EMBL/GenBank/DDBJ whole genome shotgun (WGS) entry which is preliminary data.</text>
</comment>
<dbReference type="AlphaFoldDB" id="A0A8J6NS04"/>
<dbReference type="GO" id="GO:0006508">
    <property type="term" value="P:proteolysis"/>
    <property type="evidence" value="ECO:0007669"/>
    <property type="project" value="InterPro"/>
</dbReference>
<proteinExistence type="predicted"/>
<dbReference type="GO" id="GO:0008236">
    <property type="term" value="F:serine-type peptidase activity"/>
    <property type="evidence" value="ECO:0007669"/>
    <property type="project" value="InterPro"/>
</dbReference>
<dbReference type="SUPFAM" id="SSF53474">
    <property type="entry name" value="alpha/beta-Hydrolases"/>
    <property type="match status" value="1"/>
</dbReference>
<dbReference type="Proteomes" id="UP000605201">
    <property type="component" value="Unassembled WGS sequence"/>
</dbReference>
<dbReference type="Pfam" id="PF12146">
    <property type="entry name" value="Hydrolase_4"/>
    <property type="match status" value="1"/>
</dbReference>
<evidence type="ECO:0000259" key="2">
    <source>
        <dbReference type="Pfam" id="PF12146"/>
    </source>
</evidence>
<name>A0A8J6NS04_9BACT</name>
<dbReference type="EMBL" id="JACNIG010000164">
    <property type="protein sequence ID" value="MBC8431684.1"/>
    <property type="molecule type" value="Genomic_DNA"/>
</dbReference>
<evidence type="ECO:0000313" key="4">
    <source>
        <dbReference type="Proteomes" id="UP000605201"/>
    </source>
</evidence>
<gene>
    <name evidence="3" type="ORF">H8D96_07160</name>
</gene>
<dbReference type="PANTHER" id="PTHR42886:SF29">
    <property type="entry name" value="PUMMELIG, ISOFORM A"/>
    <property type="match status" value="1"/>
</dbReference>
<feature type="domain" description="Peptidase S9 prolyl oligopeptidase catalytic" evidence="1">
    <location>
        <begin position="170"/>
        <end position="250"/>
    </location>
</feature>
<feature type="domain" description="Serine aminopeptidase S33" evidence="2">
    <location>
        <begin position="41"/>
        <end position="120"/>
    </location>
</feature>
<reference evidence="3 4" key="1">
    <citation type="submission" date="2020-08" db="EMBL/GenBank/DDBJ databases">
        <title>Bridging the membrane lipid divide: bacteria of the FCB group superphylum have the potential to synthesize archaeal ether lipids.</title>
        <authorList>
            <person name="Villanueva L."/>
            <person name="Von Meijenfeldt F.A.B."/>
            <person name="Westbye A.B."/>
            <person name="Yadav S."/>
            <person name="Hopmans E.C."/>
            <person name="Dutilh B.E."/>
            <person name="Sinninghe Damste J.S."/>
        </authorList>
    </citation>
    <scope>NUCLEOTIDE SEQUENCE [LARGE SCALE GENOMIC DNA]</scope>
    <source>
        <strain evidence="3">NIOZ-UU17</strain>
    </source>
</reference>
<keyword evidence="3" id="KW-0378">Hydrolase</keyword>
<sequence>MEQLVHFDNDHGEKLTGTLHLPDAPNGCGIVFGHCFTCSRHTTILRRICSDLTLEGFMALRFDFSGNGQSEGEFAKSTYSKQISEMKTAAALLERKGAVWIGLAGHSMGAAIALLTAAQLDVVKAVCVLAGRLSGLNAAHFLSPDQRQQLQSAGSVSFSSRGRSLELSNRFFADAGQYNLPQVVAALKPPLLVVHGDRDEIIPVQEAHQAHALNPVGTTLAVIPDADHMFSDAQHCRQISELVVTWFKKQKQEHPHGPF</sequence>
<accession>A0A8J6NS04</accession>
<organism evidence="3 4">
    <name type="scientific">Candidatus Desulfatibia vada</name>
    <dbReference type="NCBI Taxonomy" id="2841696"/>
    <lineage>
        <taxon>Bacteria</taxon>
        <taxon>Pseudomonadati</taxon>
        <taxon>Thermodesulfobacteriota</taxon>
        <taxon>Desulfobacteria</taxon>
        <taxon>Desulfobacterales</taxon>
        <taxon>Desulfobacterales incertae sedis</taxon>
        <taxon>Candidatus Desulfatibia</taxon>
    </lineage>
</organism>
<evidence type="ECO:0000313" key="3">
    <source>
        <dbReference type="EMBL" id="MBC8431684.1"/>
    </source>
</evidence>
<evidence type="ECO:0000259" key="1">
    <source>
        <dbReference type="Pfam" id="PF00326"/>
    </source>
</evidence>
<dbReference type="PANTHER" id="PTHR42886">
    <property type="entry name" value="RE40534P-RELATED"/>
    <property type="match status" value="1"/>
</dbReference>
<dbReference type="Gene3D" id="3.40.50.1820">
    <property type="entry name" value="alpha/beta hydrolase"/>
    <property type="match status" value="1"/>
</dbReference>
<dbReference type="InterPro" id="IPR022742">
    <property type="entry name" value="Hydrolase_4"/>
</dbReference>
<dbReference type="InterPro" id="IPR001375">
    <property type="entry name" value="Peptidase_S9_cat"/>
</dbReference>
<dbReference type="Pfam" id="PF00326">
    <property type="entry name" value="Peptidase_S9"/>
    <property type="match status" value="1"/>
</dbReference>
<dbReference type="InterPro" id="IPR029058">
    <property type="entry name" value="AB_hydrolase_fold"/>
</dbReference>
<protein>
    <submittedName>
        <fullName evidence="3">Alpha/beta fold hydrolase</fullName>
    </submittedName>
</protein>